<gene>
    <name evidence="2" type="ORF">GCM10009001_06080</name>
</gene>
<keyword evidence="1" id="KW-1133">Transmembrane helix</keyword>
<feature type="transmembrane region" description="Helical" evidence="1">
    <location>
        <begin position="12"/>
        <end position="29"/>
    </location>
</feature>
<evidence type="ECO:0000256" key="1">
    <source>
        <dbReference type="SAM" id="Phobius"/>
    </source>
</evidence>
<keyword evidence="1" id="KW-0472">Membrane</keyword>
<comment type="caution">
    <text evidence="2">The sequence shown here is derived from an EMBL/GenBank/DDBJ whole genome shotgun (WGS) entry which is preliminary data.</text>
</comment>
<evidence type="ECO:0000313" key="2">
    <source>
        <dbReference type="EMBL" id="GAA0592782.1"/>
    </source>
</evidence>
<protein>
    <submittedName>
        <fullName evidence="2">Uncharacterized protein</fullName>
    </submittedName>
</protein>
<evidence type="ECO:0000313" key="3">
    <source>
        <dbReference type="Proteomes" id="UP001500866"/>
    </source>
</evidence>
<keyword evidence="1" id="KW-0812">Transmembrane</keyword>
<proteinExistence type="predicted"/>
<keyword evidence="3" id="KW-1185">Reference proteome</keyword>
<sequence>MKWKIRVKKWLGILLFAVLSVVVFYTSYVVEQKSLTVSLFGLFFVLLMGLLAFKLDHWSDRFSLTLGDINTSKLQKREYDGHKLVHLDVRDIESCDRLVKV</sequence>
<accession>A0ABN1FKT3</accession>
<dbReference type="RefSeq" id="WP_343810202.1">
    <property type="nucleotide sequence ID" value="NZ_BAAADS010000003.1"/>
</dbReference>
<name>A0ABN1FKT3_9BACI</name>
<organism evidence="2 3">
    <name type="scientific">Virgibacillus siamensis</name>
    <dbReference type="NCBI Taxonomy" id="480071"/>
    <lineage>
        <taxon>Bacteria</taxon>
        <taxon>Bacillati</taxon>
        <taxon>Bacillota</taxon>
        <taxon>Bacilli</taxon>
        <taxon>Bacillales</taxon>
        <taxon>Bacillaceae</taxon>
        <taxon>Virgibacillus</taxon>
    </lineage>
</organism>
<dbReference type="Proteomes" id="UP001500866">
    <property type="component" value="Unassembled WGS sequence"/>
</dbReference>
<dbReference type="EMBL" id="BAAADS010000003">
    <property type="protein sequence ID" value="GAA0592782.1"/>
    <property type="molecule type" value="Genomic_DNA"/>
</dbReference>
<reference evidence="2 3" key="1">
    <citation type="journal article" date="2019" name="Int. J. Syst. Evol. Microbiol.">
        <title>The Global Catalogue of Microorganisms (GCM) 10K type strain sequencing project: providing services to taxonomists for standard genome sequencing and annotation.</title>
        <authorList>
            <consortium name="The Broad Institute Genomics Platform"/>
            <consortium name="The Broad Institute Genome Sequencing Center for Infectious Disease"/>
            <person name="Wu L."/>
            <person name="Ma J."/>
        </authorList>
    </citation>
    <scope>NUCLEOTIDE SEQUENCE [LARGE SCALE GENOMIC DNA]</scope>
    <source>
        <strain evidence="2 3">JCM 15395</strain>
    </source>
</reference>
<feature type="transmembrane region" description="Helical" evidence="1">
    <location>
        <begin position="35"/>
        <end position="53"/>
    </location>
</feature>